<feature type="compositionally biased region" description="Polar residues" evidence="4">
    <location>
        <begin position="43"/>
        <end position="54"/>
    </location>
</feature>
<comment type="caution">
    <text evidence="6">The sequence shown here is derived from an EMBL/GenBank/DDBJ whole genome shotgun (WGS) entry which is preliminary data.</text>
</comment>
<evidence type="ECO:0000313" key="7">
    <source>
        <dbReference type="Proteomes" id="UP000187172"/>
    </source>
</evidence>
<evidence type="ECO:0000256" key="1">
    <source>
        <dbReference type="ARBA" id="ARBA00008520"/>
    </source>
</evidence>
<evidence type="ECO:0000256" key="5">
    <source>
        <dbReference type="SAM" id="SignalP"/>
    </source>
</evidence>
<evidence type="ECO:0000256" key="4">
    <source>
        <dbReference type="SAM" id="MobiDB-lite"/>
    </source>
</evidence>
<keyword evidence="3 5" id="KW-0732">Signal</keyword>
<organism evidence="6 7">
    <name type="scientific">Paenibacillus rhizosphaerae</name>
    <dbReference type="NCBI Taxonomy" id="297318"/>
    <lineage>
        <taxon>Bacteria</taxon>
        <taxon>Bacillati</taxon>
        <taxon>Bacillota</taxon>
        <taxon>Bacilli</taxon>
        <taxon>Bacillales</taxon>
        <taxon>Paenibacillaceae</taxon>
        <taxon>Paenibacillus</taxon>
    </lineage>
</organism>
<protein>
    <recommendedName>
        <fullName evidence="8">ABC transporter substrate-binding protein</fullName>
    </recommendedName>
</protein>
<dbReference type="SUPFAM" id="SSF53850">
    <property type="entry name" value="Periplasmic binding protein-like II"/>
    <property type="match status" value="1"/>
</dbReference>
<evidence type="ECO:0000256" key="3">
    <source>
        <dbReference type="ARBA" id="ARBA00022729"/>
    </source>
</evidence>
<accession>A0A1R1EUF3</accession>
<feature type="signal peptide" evidence="5">
    <location>
        <begin position="1"/>
        <end position="21"/>
    </location>
</feature>
<dbReference type="Gene3D" id="3.40.190.10">
    <property type="entry name" value="Periplasmic binding protein-like II"/>
    <property type="match status" value="4"/>
</dbReference>
<proteinExistence type="inferred from homology"/>
<evidence type="ECO:0000256" key="2">
    <source>
        <dbReference type="ARBA" id="ARBA00022448"/>
    </source>
</evidence>
<keyword evidence="7" id="KW-1185">Reference proteome</keyword>
<dbReference type="PANTHER" id="PTHR30061">
    <property type="entry name" value="MALTOSE-BINDING PERIPLASMIC PROTEIN"/>
    <property type="match status" value="1"/>
</dbReference>
<dbReference type="GO" id="GO:1901982">
    <property type="term" value="F:maltose binding"/>
    <property type="evidence" value="ECO:0007669"/>
    <property type="project" value="TreeGrafter"/>
</dbReference>
<dbReference type="GO" id="GO:0015768">
    <property type="term" value="P:maltose transport"/>
    <property type="evidence" value="ECO:0007669"/>
    <property type="project" value="TreeGrafter"/>
</dbReference>
<dbReference type="Proteomes" id="UP000187172">
    <property type="component" value="Unassembled WGS sequence"/>
</dbReference>
<sequence>MRRKNYWLLFAILLLSLTALSQGQDLSQTPSGHEEEDDASLFPQPSTQERTSQSPIRVTVHLSDEDFKQLEELNHTYVTDTGATVELNNIPDADSYLQLTSALAVGEGPDVMLINSSWVRPMASRGYLLPVEFYTSNRADSDTINPLLQEVEWNGYQWGTPADMDPYVLAWNMKALNSLGVTDIPGGISSWKELLSKAKNRGHQQLLEISSGDGYDAAALMGALGTDPLSPSQASLEWIDKARAFMQIDQTEQGADGAQLPLTISAVSEAAKSQTANTELRMPEQLYAIYPSLLRSRSYAVSAGSQHAKEAAEWIAYMSSAVVQQEWYQATGKLPALKSLYDDTVFNPAGLPFHLNSLLQTAGTDKDTGRLQAKWDVFVKASGDYITGKSAAADYVEAVRGEAGGS</sequence>
<dbReference type="GO" id="GO:0055052">
    <property type="term" value="C:ATP-binding cassette (ABC) transporter complex, substrate-binding subunit-containing"/>
    <property type="evidence" value="ECO:0007669"/>
    <property type="project" value="TreeGrafter"/>
</dbReference>
<dbReference type="Pfam" id="PF13416">
    <property type="entry name" value="SBP_bac_8"/>
    <property type="match status" value="1"/>
</dbReference>
<feature type="region of interest" description="Disordered" evidence="4">
    <location>
        <begin position="24"/>
        <end position="54"/>
    </location>
</feature>
<dbReference type="EMBL" id="MRTP01000002">
    <property type="protein sequence ID" value="OMF55437.1"/>
    <property type="molecule type" value="Genomic_DNA"/>
</dbReference>
<dbReference type="AlphaFoldDB" id="A0A1R1EUF3"/>
<keyword evidence="2" id="KW-0813">Transport</keyword>
<dbReference type="GO" id="GO:0042956">
    <property type="term" value="P:maltodextrin transmembrane transport"/>
    <property type="evidence" value="ECO:0007669"/>
    <property type="project" value="TreeGrafter"/>
</dbReference>
<name>A0A1R1EUF3_9BACL</name>
<comment type="similarity">
    <text evidence="1">Belongs to the bacterial solute-binding protein 1 family.</text>
</comment>
<dbReference type="RefSeq" id="WP_076169831.1">
    <property type="nucleotide sequence ID" value="NZ_MRTP01000002.1"/>
</dbReference>
<gene>
    <name evidence="6" type="ORF">BK138_12170</name>
</gene>
<dbReference type="PANTHER" id="PTHR30061:SF50">
    <property type="entry name" value="MALTOSE_MALTODEXTRIN-BINDING PERIPLASMIC PROTEIN"/>
    <property type="match status" value="1"/>
</dbReference>
<dbReference type="InterPro" id="IPR006059">
    <property type="entry name" value="SBP"/>
</dbReference>
<evidence type="ECO:0000313" key="6">
    <source>
        <dbReference type="EMBL" id="OMF55437.1"/>
    </source>
</evidence>
<feature type="chain" id="PRO_5039120149" description="ABC transporter substrate-binding protein" evidence="5">
    <location>
        <begin position="22"/>
        <end position="406"/>
    </location>
</feature>
<reference evidence="6 7" key="1">
    <citation type="submission" date="2016-11" db="EMBL/GenBank/DDBJ databases">
        <title>Paenibacillus species isolates.</title>
        <authorList>
            <person name="Beno S.M."/>
        </authorList>
    </citation>
    <scope>NUCLEOTIDE SEQUENCE [LARGE SCALE GENOMIC DNA]</scope>
    <source>
        <strain evidence="6 7">FSL R5-0378</strain>
    </source>
</reference>
<evidence type="ECO:0008006" key="8">
    <source>
        <dbReference type="Google" id="ProtNLM"/>
    </source>
</evidence>
<dbReference type="STRING" id="297318.BK138_12170"/>